<name>A0ABQ9EL51_TEGGR</name>
<dbReference type="Pfam" id="PF12937">
    <property type="entry name" value="F-box-like"/>
    <property type="match status" value="1"/>
</dbReference>
<protein>
    <recommendedName>
        <fullName evidence="1">F-box domain-containing protein</fullName>
    </recommendedName>
</protein>
<dbReference type="CDD" id="cd22104">
    <property type="entry name" value="F-box_FBXO33"/>
    <property type="match status" value="1"/>
</dbReference>
<feature type="domain" description="F-box" evidence="1">
    <location>
        <begin position="4"/>
        <end position="50"/>
    </location>
</feature>
<evidence type="ECO:0000313" key="2">
    <source>
        <dbReference type="EMBL" id="KAJ8303973.1"/>
    </source>
</evidence>
<reference evidence="2 3" key="1">
    <citation type="submission" date="2022-12" db="EMBL/GenBank/DDBJ databases">
        <title>Chromosome-level genome of Tegillarca granosa.</title>
        <authorList>
            <person name="Kim J."/>
        </authorList>
    </citation>
    <scope>NUCLEOTIDE SEQUENCE [LARGE SCALE GENOMIC DNA]</scope>
    <source>
        <strain evidence="2">Teg-2019</strain>
        <tissue evidence="2">Adductor muscle</tissue>
    </source>
</reference>
<keyword evidence="3" id="KW-1185">Reference proteome</keyword>
<evidence type="ECO:0000313" key="3">
    <source>
        <dbReference type="Proteomes" id="UP001217089"/>
    </source>
</evidence>
<accession>A0ABQ9EL51</accession>
<dbReference type="InterPro" id="IPR036047">
    <property type="entry name" value="F-box-like_dom_sf"/>
</dbReference>
<gene>
    <name evidence="2" type="ORF">KUTeg_017556</name>
</gene>
<dbReference type="PANTHER" id="PTHR20933">
    <property type="entry name" value="F-BOX ONLY PROTEIN 33"/>
    <property type="match status" value="1"/>
</dbReference>
<dbReference type="EMBL" id="JARBDR010000903">
    <property type="protein sequence ID" value="KAJ8303973.1"/>
    <property type="molecule type" value="Genomic_DNA"/>
</dbReference>
<comment type="caution">
    <text evidence="2">The sequence shown here is derived from an EMBL/GenBank/DDBJ whole genome shotgun (WGS) entry which is preliminary data.</text>
</comment>
<dbReference type="InterPro" id="IPR001810">
    <property type="entry name" value="F-box_dom"/>
</dbReference>
<dbReference type="InterPro" id="IPR032675">
    <property type="entry name" value="LRR_dom_sf"/>
</dbReference>
<dbReference type="Gene3D" id="3.80.10.10">
    <property type="entry name" value="Ribonuclease Inhibitor"/>
    <property type="match status" value="1"/>
</dbReference>
<dbReference type="Gene3D" id="1.20.1280.50">
    <property type="match status" value="1"/>
</dbReference>
<organism evidence="2 3">
    <name type="scientific">Tegillarca granosa</name>
    <name type="common">Malaysian cockle</name>
    <name type="synonym">Anadara granosa</name>
    <dbReference type="NCBI Taxonomy" id="220873"/>
    <lineage>
        <taxon>Eukaryota</taxon>
        <taxon>Metazoa</taxon>
        <taxon>Spiralia</taxon>
        <taxon>Lophotrochozoa</taxon>
        <taxon>Mollusca</taxon>
        <taxon>Bivalvia</taxon>
        <taxon>Autobranchia</taxon>
        <taxon>Pteriomorphia</taxon>
        <taxon>Arcoida</taxon>
        <taxon>Arcoidea</taxon>
        <taxon>Arcidae</taxon>
        <taxon>Tegillarca</taxon>
    </lineage>
</organism>
<proteinExistence type="predicted"/>
<dbReference type="SUPFAM" id="SSF52047">
    <property type="entry name" value="RNI-like"/>
    <property type="match status" value="1"/>
</dbReference>
<dbReference type="SUPFAM" id="SSF81383">
    <property type="entry name" value="F-box domain"/>
    <property type="match status" value="1"/>
</dbReference>
<dbReference type="PANTHER" id="PTHR20933:SF3">
    <property type="entry name" value="F-BOX ONLY PROTEIN 33"/>
    <property type="match status" value="1"/>
</dbReference>
<dbReference type="Proteomes" id="UP001217089">
    <property type="component" value="Unassembled WGS sequence"/>
</dbReference>
<dbReference type="PROSITE" id="PS50181">
    <property type="entry name" value="FBOX"/>
    <property type="match status" value="1"/>
</dbReference>
<dbReference type="SMART" id="SM00256">
    <property type="entry name" value="FBOX"/>
    <property type="match status" value="1"/>
</dbReference>
<sequence length="454" mass="53036">MAAGLNWAALPSVLVVDILSHLSHEDRLKATSTCKRWRNYLFHPSLWKKMHFELCASTRQKTRFLVDRCGRFVREVVIKFNSHSVSDVREASRILSVLEDNKSLQCFTLLPSSCHIEWPDTQFPHIIDRFLDSIETIVRNSRKLQHISLGCVEELLEHSNVLIDLLGRRHAHTLKSLHISTVKEDTENYGLFQVDSRYFQRFMSLKHLSIDFDFLTNNLLESFIDKRKAQLEKLVIHVHGFNSEQEKVTNETWRILKNHSPKLEVTMNFIHSEEGVASMLHILQPSLPLTHFRQFFCTRINTAAINYMKTHYRESLKSVYIMDGLIDGNPNLYYSHTEEDPFVMLAWQCKKLQDLTIVGYEMTDEDVIAISRLRGRDLKSFNMPLCCIVSVDEEEQTVLVGPEYLGEDFIQKVSENMSWDWYPLEDEMLPHAVFYDDADAETAYMKILLNDQTW</sequence>
<evidence type="ECO:0000259" key="1">
    <source>
        <dbReference type="PROSITE" id="PS50181"/>
    </source>
</evidence>